<accession>A0A2N7VG33</accession>
<comment type="similarity">
    <text evidence="1">Belongs to the bacterial solute-binding protein 3 family.</text>
</comment>
<proteinExistence type="inferred from homology"/>
<dbReference type="PANTHER" id="PTHR30085">
    <property type="entry name" value="AMINO ACID ABC TRANSPORTER PERMEASE"/>
    <property type="match status" value="1"/>
</dbReference>
<dbReference type="AlphaFoldDB" id="A0A2N7VG33"/>
<evidence type="ECO:0000256" key="1">
    <source>
        <dbReference type="ARBA" id="ARBA00010333"/>
    </source>
</evidence>
<keyword evidence="3" id="KW-0732">Signal</keyword>
<dbReference type="Proteomes" id="UP000235347">
    <property type="component" value="Unassembled WGS sequence"/>
</dbReference>
<dbReference type="InterPro" id="IPR051455">
    <property type="entry name" value="Bact_solute-bind_prot3"/>
</dbReference>
<feature type="domain" description="Solute-binding protein family 3/N-terminal" evidence="4">
    <location>
        <begin position="26"/>
        <end position="258"/>
    </location>
</feature>
<dbReference type="GO" id="GO:0006865">
    <property type="term" value="P:amino acid transport"/>
    <property type="evidence" value="ECO:0007669"/>
    <property type="project" value="TreeGrafter"/>
</dbReference>
<keyword evidence="6" id="KW-1185">Reference proteome</keyword>
<reference evidence="5 6" key="1">
    <citation type="submission" date="2018-01" db="EMBL/GenBank/DDBJ databases">
        <title>Whole genome analyses suggest that Burkholderia sensu lato contains two further novel genera in the rhizoxinica-symbiotica group Mycetohabitans gen. nov., and Trinickia gen. nov.: implications for the evolution of diazotrophy and nodulation in the Burkholderiaceae.</title>
        <authorList>
            <person name="Estrada-de los Santos P."/>
            <person name="Palmer M."/>
            <person name="Chavez-Ramirez B."/>
            <person name="Beukes C."/>
            <person name="Steenkamp E.T."/>
            <person name="Hirsch A.M."/>
            <person name="Manyaka P."/>
            <person name="Maluk M."/>
            <person name="Lafos M."/>
            <person name="Crook M."/>
            <person name="Gross E."/>
            <person name="Simon M.F."/>
            <person name="Bueno dos Reis Junior F."/>
            <person name="Poole P.S."/>
            <person name="Venter S.N."/>
            <person name="James E.K."/>
        </authorList>
    </citation>
    <scope>NUCLEOTIDE SEQUENCE [LARGE SCALE GENOMIC DNA]</scope>
    <source>
        <strain evidence="5 6">GP25-8</strain>
    </source>
</reference>
<dbReference type="RefSeq" id="WP_102612815.1">
    <property type="nucleotide sequence ID" value="NZ_CADIKD010000014.1"/>
</dbReference>
<dbReference type="SUPFAM" id="SSF53850">
    <property type="entry name" value="Periplasmic binding protein-like II"/>
    <property type="match status" value="1"/>
</dbReference>
<name>A0A2N7VG33_9BURK</name>
<evidence type="ECO:0000256" key="3">
    <source>
        <dbReference type="ARBA" id="ARBA00022729"/>
    </source>
</evidence>
<dbReference type="CDD" id="cd13688">
    <property type="entry name" value="PBP2_GltI_DEBP"/>
    <property type="match status" value="1"/>
</dbReference>
<evidence type="ECO:0000313" key="6">
    <source>
        <dbReference type="Proteomes" id="UP000235347"/>
    </source>
</evidence>
<gene>
    <name evidence="5" type="ORF">C0Z19_26475</name>
</gene>
<dbReference type="Pfam" id="PF00497">
    <property type="entry name" value="SBP_bac_3"/>
    <property type="match status" value="1"/>
</dbReference>
<organism evidence="5 6">
    <name type="scientific">Trinickia soli</name>
    <dbReference type="NCBI Taxonomy" id="380675"/>
    <lineage>
        <taxon>Bacteria</taxon>
        <taxon>Pseudomonadati</taxon>
        <taxon>Pseudomonadota</taxon>
        <taxon>Betaproteobacteria</taxon>
        <taxon>Burkholderiales</taxon>
        <taxon>Burkholderiaceae</taxon>
        <taxon>Trinickia</taxon>
    </lineage>
</organism>
<evidence type="ECO:0000259" key="4">
    <source>
        <dbReference type="SMART" id="SM00062"/>
    </source>
</evidence>
<dbReference type="GO" id="GO:0005576">
    <property type="term" value="C:extracellular region"/>
    <property type="evidence" value="ECO:0007669"/>
    <property type="project" value="TreeGrafter"/>
</dbReference>
<sequence>MLLSCGAQAQVQNLTGTLKKVKDANQIVLGVREASFPFSYSDNSGNTIGYSQDIAMRIVDEVKKELNLPHLDVKLVQITSQNRIPLMQNGTIDLECGSTTNTFAREKQVGFSDSIFLYGIRMVSKKSSHINDFADLAGKTVASTAGTSDEKLLRTMNEEKKMNMQVISPKEHYEAFQDVASDRAVAFVMDEPLLYGERAKAKHPDDYVITGKPPVSENYACMLRKDDAPFKHLVDGVISKMQTSGEAEKLYTKWFTQPTPPNGVNMNYPLSAEMKALFAHPNDKALD</sequence>
<evidence type="ECO:0000256" key="2">
    <source>
        <dbReference type="ARBA" id="ARBA00022448"/>
    </source>
</evidence>
<evidence type="ECO:0000313" key="5">
    <source>
        <dbReference type="EMBL" id="PMS16112.1"/>
    </source>
</evidence>
<dbReference type="InterPro" id="IPR001638">
    <property type="entry name" value="Solute-binding_3/MltF_N"/>
</dbReference>
<protein>
    <submittedName>
        <fullName evidence="5">Amino acid ABC transporter substrate-binding protein</fullName>
    </submittedName>
</protein>
<dbReference type="GO" id="GO:0030288">
    <property type="term" value="C:outer membrane-bounded periplasmic space"/>
    <property type="evidence" value="ECO:0007669"/>
    <property type="project" value="TreeGrafter"/>
</dbReference>
<dbReference type="NCBIfam" id="NF008063">
    <property type="entry name" value="PRK10797.1"/>
    <property type="match status" value="1"/>
</dbReference>
<comment type="caution">
    <text evidence="5">The sequence shown here is derived from an EMBL/GenBank/DDBJ whole genome shotgun (WGS) entry which is preliminary data.</text>
</comment>
<dbReference type="EMBL" id="PNYB01000038">
    <property type="protein sequence ID" value="PMS16112.1"/>
    <property type="molecule type" value="Genomic_DNA"/>
</dbReference>
<dbReference type="PANTHER" id="PTHR30085:SF2">
    <property type="entry name" value="GLUTAMATE_ASPARTATE IMPORT SOLUTE-BINDING PROTEIN"/>
    <property type="match status" value="1"/>
</dbReference>
<dbReference type="Gene3D" id="3.40.190.10">
    <property type="entry name" value="Periplasmic binding protein-like II"/>
    <property type="match status" value="2"/>
</dbReference>
<dbReference type="SMART" id="SM00062">
    <property type="entry name" value="PBPb"/>
    <property type="match status" value="1"/>
</dbReference>
<keyword evidence="2" id="KW-0813">Transport</keyword>